<feature type="compositionally biased region" description="Polar residues" evidence="1">
    <location>
        <begin position="560"/>
        <end position="579"/>
    </location>
</feature>
<gene>
    <name evidence="4" type="primary">25489189</name>
    <name evidence="2" type="ordered locus">MTR_3g063210</name>
    <name evidence="3" type="ORF">MtrunA17_Chr3g0109071</name>
</gene>
<feature type="compositionally biased region" description="Basic and acidic residues" evidence="1">
    <location>
        <begin position="616"/>
        <end position="627"/>
    </location>
</feature>
<dbReference type="EMBL" id="PSQE01000003">
    <property type="protein sequence ID" value="RHN68010.1"/>
    <property type="molecule type" value="Genomic_DNA"/>
</dbReference>
<dbReference type="Gramene" id="rna16286">
    <property type="protein sequence ID" value="RHN68010.1"/>
    <property type="gene ID" value="gene16286"/>
</dbReference>
<evidence type="ECO:0000313" key="3">
    <source>
        <dbReference type="EMBL" id="RHN68010.1"/>
    </source>
</evidence>
<sequence length="681" mass="76014">MGTCLSKKKNSSTTTSTSSLAEIKSAIATSVEFEWKNKNHSSHNGITMSKPKVETQPQVKLKKALEKHDDDSVEKHKGQVKKEIFIIKHRKSHDDSEKNSSIEGAELMGMRTSNCTKEDVDAILIHCGRLSRNSSGKASSFREHRRRLSGSNRTRSNDFDHCDNDTIFSSEKGQKNSDLYEDDWKEPAEKLYRNRRRTPSREREQRQRSSSRERRVSISPVRRSSDTTTPLNARNNTNTSSMPRKMVSVPATVTSLVMDKSNNNGCEGGESAAGTIGVKRITVRRNVGSPRSQSPARANGNATSQSSLSRSSSRKAEESPYRRNPLNELEQNSLANPHSTVNNNNSRAQSRPKKEIETEANKIPNSSRIALDKVEDVSCKTKLQDEDVKMMSSVTDNVVVKTVVVPPVVENLKPWRLTRSRSSRRSRDLELDHNPEDLLIPPQSYTSLLLQDIQNFHQKNTPPPPSPPPVSLPACVARACSIVEAVANFNSNSSSNLSGVEDRRNPPGFQSNRNEYDVLPGTSNSYGKRVADNKDRDVEYELIVYDDMVEPSLHKFETMNRGSSNMEEQESSGSNSLTVSSAKHRRNISSSSSWEPSSSDSKDCWTARLNNCKEEDKKSPLGMERRVSSVARRANIDGAKMKLNSKRRESDHQHDNETGRGRLGANNVPHMKQVVTAVAST</sequence>
<feature type="region of interest" description="Disordered" evidence="1">
    <location>
        <begin position="132"/>
        <end position="246"/>
    </location>
</feature>
<dbReference type="KEGG" id="mtr:25489189"/>
<organism evidence="2 5">
    <name type="scientific">Medicago truncatula</name>
    <name type="common">Barrel medic</name>
    <name type="synonym">Medicago tribuloides</name>
    <dbReference type="NCBI Taxonomy" id="3880"/>
    <lineage>
        <taxon>Eukaryota</taxon>
        <taxon>Viridiplantae</taxon>
        <taxon>Streptophyta</taxon>
        <taxon>Embryophyta</taxon>
        <taxon>Tracheophyta</taxon>
        <taxon>Spermatophyta</taxon>
        <taxon>Magnoliopsida</taxon>
        <taxon>eudicotyledons</taxon>
        <taxon>Gunneridae</taxon>
        <taxon>Pentapetalae</taxon>
        <taxon>rosids</taxon>
        <taxon>fabids</taxon>
        <taxon>Fabales</taxon>
        <taxon>Fabaceae</taxon>
        <taxon>Papilionoideae</taxon>
        <taxon>50 kb inversion clade</taxon>
        <taxon>NPAAA clade</taxon>
        <taxon>Hologalegina</taxon>
        <taxon>IRL clade</taxon>
        <taxon>Trifolieae</taxon>
        <taxon>Medicago</taxon>
    </lineage>
</organism>
<dbReference type="EnsemblPlants" id="KEH34557">
    <property type="protein sequence ID" value="KEH34557"/>
    <property type="gene ID" value="MTR_3g063210"/>
</dbReference>
<feature type="region of interest" description="Disordered" evidence="1">
    <location>
        <begin position="560"/>
        <end position="603"/>
    </location>
</feature>
<feature type="region of interest" description="Disordered" evidence="1">
    <location>
        <begin position="616"/>
        <end position="670"/>
    </location>
</feature>
<feature type="region of interest" description="Disordered" evidence="1">
    <location>
        <begin position="286"/>
        <end position="364"/>
    </location>
</feature>
<accession>A0A072UY94</accession>
<feature type="compositionally biased region" description="Polar residues" evidence="1">
    <location>
        <begin position="226"/>
        <end position="242"/>
    </location>
</feature>
<dbReference type="HOGENOM" id="CLU_028999_0_0_1"/>
<feature type="compositionally biased region" description="Polar residues" evidence="1">
    <location>
        <begin position="329"/>
        <end position="349"/>
    </location>
</feature>
<keyword evidence="5" id="KW-1185">Reference proteome</keyword>
<dbReference type="STRING" id="3880.A0A072UY94"/>
<dbReference type="OrthoDB" id="1927466at2759"/>
<feature type="compositionally biased region" description="Low complexity" evidence="1">
    <location>
        <begin position="588"/>
        <end position="599"/>
    </location>
</feature>
<reference evidence="2 5" key="1">
    <citation type="journal article" date="2011" name="Nature">
        <title>The Medicago genome provides insight into the evolution of rhizobial symbioses.</title>
        <authorList>
            <person name="Young N.D."/>
            <person name="Debelle F."/>
            <person name="Oldroyd G.E."/>
            <person name="Geurts R."/>
            <person name="Cannon S.B."/>
            <person name="Udvardi M.K."/>
            <person name="Benedito V.A."/>
            <person name="Mayer K.F."/>
            <person name="Gouzy J."/>
            <person name="Schoof H."/>
            <person name="Van de Peer Y."/>
            <person name="Proost S."/>
            <person name="Cook D.R."/>
            <person name="Meyers B.C."/>
            <person name="Spannagl M."/>
            <person name="Cheung F."/>
            <person name="De Mita S."/>
            <person name="Krishnakumar V."/>
            <person name="Gundlach H."/>
            <person name="Zhou S."/>
            <person name="Mudge J."/>
            <person name="Bharti A.K."/>
            <person name="Murray J.D."/>
            <person name="Naoumkina M.A."/>
            <person name="Rosen B."/>
            <person name="Silverstein K.A."/>
            <person name="Tang H."/>
            <person name="Rombauts S."/>
            <person name="Zhao P.X."/>
            <person name="Zhou P."/>
            <person name="Barbe V."/>
            <person name="Bardou P."/>
            <person name="Bechner M."/>
            <person name="Bellec A."/>
            <person name="Berger A."/>
            <person name="Berges H."/>
            <person name="Bidwell S."/>
            <person name="Bisseling T."/>
            <person name="Choisne N."/>
            <person name="Couloux A."/>
            <person name="Denny R."/>
            <person name="Deshpande S."/>
            <person name="Dai X."/>
            <person name="Doyle J.J."/>
            <person name="Dudez A.M."/>
            <person name="Farmer A.D."/>
            <person name="Fouteau S."/>
            <person name="Franken C."/>
            <person name="Gibelin C."/>
            <person name="Gish J."/>
            <person name="Goldstein S."/>
            <person name="Gonzalez A.J."/>
            <person name="Green P.J."/>
            <person name="Hallab A."/>
            <person name="Hartog M."/>
            <person name="Hua A."/>
            <person name="Humphray S.J."/>
            <person name="Jeong D.H."/>
            <person name="Jing Y."/>
            <person name="Jocker A."/>
            <person name="Kenton S.M."/>
            <person name="Kim D.J."/>
            <person name="Klee K."/>
            <person name="Lai H."/>
            <person name="Lang C."/>
            <person name="Lin S."/>
            <person name="Macmil S.L."/>
            <person name="Magdelenat G."/>
            <person name="Matthews L."/>
            <person name="McCorrison J."/>
            <person name="Monaghan E.L."/>
            <person name="Mun J.H."/>
            <person name="Najar F.Z."/>
            <person name="Nicholson C."/>
            <person name="Noirot C."/>
            <person name="O'Bleness M."/>
            <person name="Paule C.R."/>
            <person name="Poulain J."/>
            <person name="Prion F."/>
            <person name="Qin B."/>
            <person name="Qu C."/>
            <person name="Retzel E.F."/>
            <person name="Riddle C."/>
            <person name="Sallet E."/>
            <person name="Samain S."/>
            <person name="Samson N."/>
            <person name="Sanders I."/>
            <person name="Saurat O."/>
            <person name="Scarpelli C."/>
            <person name="Schiex T."/>
            <person name="Segurens B."/>
            <person name="Severin A.J."/>
            <person name="Sherrier D.J."/>
            <person name="Shi R."/>
            <person name="Sims S."/>
            <person name="Singer S.R."/>
            <person name="Sinharoy S."/>
            <person name="Sterck L."/>
            <person name="Viollet A."/>
            <person name="Wang B.B."/>
            <person name="Wang K."/>
            <person name="Wang M."/>
            <person name="Wang X."/>
            <person name="Warfsmann J."/>
            <person name="Weissenbach J."/>
            <person name="White D.D."/>
            <person name="White J.D."/>
            <person name="Wiley G.B."/>
            <person name="Wincker P."/>
            <person name="Xing Y."/>
            <person name="Yang L."/>
            <person name="Yao Z."/>
            <person name="Ying F."/>
            <person name="Zhai J."/>
            <person name="Zhou L."/>
            <person name="Zuber A."/>
            <person name="Denarie J."/>
            <person name="Dixon R.A."/>
            <person name="May G.D."/>
            <person name="Schwartz D.C."/>
            <person name="Rogers J."/>
            <person name="Quetier F."/>
            <person name="Town C.D."/>
            <person name="Roe B.A."/>
        </authorList>
    </citation>
    <scope>NUCLEOTIDE SEQUENCE [LARGE SCALE GENOMIC DNA]</scope>
    <source>
        <strain evidence="2">A17</strain>
        <strain evidence="4 5">cv. Jemalong A17</strain>
    </source>
</reference>
<protein>
    <submittedName>
        <fullName evidence="2 4">Uncharacterized protein</fullName>
    </submittedName>
</protein>
<evidence type="ECO:0000313" key="5">
    <source>
        <dbReference type="Proteomes" id="UP000002051"/>
    </source>
</evidence>
<feature type="region of interest" description="Disordered" evidence="1">
    <location>
        <begin position="419"/>
        <end position="438"/>
    </location>
</feature>
<dbReference type="Proteomes" id="UP000002051">
    <property type="component" value="Chromosome 3"/>
</dbReference>
<evidence type="ECO:0000256" key="1">
    <source>
        <dbReference type="SAM" id="MobiDB-lite"/>
    </source>
</evidence>
<reference evidence="2 5" key="2">
    <citation type="journal article" date="2014" name="BMC Genomics">
        <title>An improved genome release (version Mt4.0) for the model legume Medicago truncatula.</title>
        <authorList>
            <person name="Tang H."/>
            <person name="Krishnakumar V."/>
            <person name="Bidwell S."/>
            <person name="Rosen B."/>
            <person name="Chan A."/>
            <person name="Zhou S."/>
            <person name="Gentzbittel L."/>
            <person name="Childs K.L."/>
            <person name="Yandell M."/>
            <person name="Gundlach H."/>
            <person name="Mayer K.F."/>
            <person name="Schwartz D.C."/>
            <person name="Town C.D."/>
        </authorList>
    </citation>
    <scope>GENOME REANNOTATION</scope>
    <source>
        <strain evidence="2">A17</strain>
        <strain evidence="4 5">cv. Jemalong A17</strain>
    </source>
</reference>
<dbReference type="EMBL" id="CM001219">
    <property type="protein sequence ID" value="KEH34557.1"/>
    <property type="molecule type" value="Genomic_DNA"/>
</dbReference>
<evidence type="ECO:0000313" key="2">
    <source>
        <dbReference type="EMBL" id="KEH34557.1"/>
    </source>
</evidence>
<reference evidence="6" key="4">
    <citation type="journal article" date="2018" name="Nat. Plants">
        <title>Whole-genome landscape of Medicago truncatula symbiotic genes.</title>
        <authorList>
            <person name="Pecrix Y."/>
            <person name="Staton S.E."/>
            <person name="Sallet E."/>
            <person name="Lelandais-Briere C."/>
            <person name="Moreau S."/>
            <person name="Carrere S."/>
            <person name="Blein T."/>
            <person name="Jardinaud M.F."/>
            <person name="Latrasse D."/>
            <person name="Zouine M."/>
            <person name="Zahm M."/>
            <person name="Kreplak J."/>
            <person name="Mayjonade B."/>
            <person name="Satge C."/>
            <person name="Perez M."/>
            <person name="Cauet S."/>
            <person name="Marande W."/>
            <person name="Chantry-Darmon C."/>
            <person name="Lopez-Roques C."/>
            <person name="Bouchez O."/>
            <person name="Berard A."/>
            <person name="Debelle F."/>
            <person name="Munos S."/>
            <person name="Bendahmane A."/>
            <person name="Berges H."/>
            <person name="Niebel A."/>
            <person name="Buitink J."/>
            <person name="Frugier F."/>
            <person name="Benhamed M."/>
            <person name="Crespi M."/>
            <person name="Gouzy J."/>
            <person name="Gamas P."/>
        </authorList>
    </citation>
    <scope>NUCLEOTIDE SEQUENCE [LARGE SCALE GENOMIC DNA]</scope>
    <source>
        <strain evidence="6">cv. Jemalong A17</strain>
    </source>
</reference>
<feature type="compositionally biased region" description="Basic and acidic residues" evidence="1">
    <location>
        <begin position="425"/>
        <end position="436"/>
    </location>
</feature>
<name>A0A072UY94_MEDTR</name>
<feature type="compositionally biased region" description="Basic and acidic residues" evidence="1">
    <location>
        <begin position="155"/>
        <end position="164"/>
    </location>
</feature>
<evidence type="ECO:0000313" key="4">
    <source>
        <dbReference type="EnsemblPlants" id="KEH34557"/>
    </source>
</evidence>
<feature type="region of interest" description="Disordered" evidence="1">
    <location>
        <begin position="1"/>
        <end position="21"/>
    </location>
</feature>
<feature type="compositionally biased region" description="Basic and acidic residues" evidence="1">
    <location>
        <begin position="199"/>
        <end position="216"/>
    </location>
</feature>
<reference evidence="4" key="3">
    <citation type="submission" date="2015-04" db="UniProtKB">
        <authorList>
            <consortium name="EnsemblPlants"/>
        </authorList>
    </citation>
    <scope>IDENTIFICATION</scope>
    <source>
        <strain evidence="4">cv. Jemalong A17</strain>
    </source>
</reference>
<dbReference type="Proteomes" id="UP000265566">
    <property type="component" value="Chromosome 3"/>
</dbReference>
<proteinExistence type="predicted"/>
<dbReference type="InterPro" id="IPR040412">
    <property type="entry name" value="At1g65710-like"/>
</dbReference>
<feature type="compositionally biased region" description="Basic and acidic residues" evidence="1">
    <location>
        <begin position="646"/>
        <end position="660"/>
    </location>
</feature>
<dbReference type="AlphaFoldDB" id="A0A072UY94"/>
<dbReference type="PANTHER" id="PTHR34367:SF1">
    <property type="entry name" value="OS04G0528600 PROTEIN"/>
    <property type="match status" value="1"/>
</dbReference>
<reference evidence="3" key="5">
    <citation type="journal article" date="2018" name="Nat. Plants">
        <title>Whole-genome landscape of Medicago truncatula symbiotic genes.</title>
        <authorList>
            <person name="Pecrix Y."/>
            <person name="Gamas P."/>
            <person name="Carrere S."/>
        </authorList>
    </citation>
    <scope>NUCLEOTIDE SEQUENCE</scope>
    <source>
        <tissue evidence="3">Leaves</tissue>
    </source>
</reference>
<feature type="compositionally biased region" description="Basic residues" evidence="1">
    <location>
        <begin position="1"/>
        <end position="10"/>
    </location>
</feature>
<feature type="region of interest" description="Disordered" evidence="1">
    <location>
        <begin position="491"/>
        <end position="529"/>
    </location>
</feature>
<dbReference type="PANTHER" id="PTHR34367">
    <property type="entry name" value="OS02G0734667 PROTEIN"/>
    <property type="match status" value="1"/>
</dbReference>
<evidence type="ECO:0000313" key="6">
    <source>
        <dbReference type="Proteomes" id="UP000265566"/>
    </source>
</evidence>
<feature type="compositionally biased region" description="Polar residues" evidence="1">
    <location>
        <begin position="289"/>
        <end position="303"/>
    </location>
</feature>